<evidence type="ECO:0000256" key="4">
    <source>
        <dbReference type="ARBA" id="ARBA00022989"/>
    </source>
</evidence>
<dbReference type="STRING" id="660025.F9GD17"/>
<feature type="transmembrane region" description="Helical" evidence="9">
    <location>
        <begin position="583"/>
        <end position="603"/>
    </location>
</feature>
<dbReference type="InterPro" id="IPR017927">
    <property type="entry name" value="FAD-bd_FR_type"/>
</dbReference>
<feature type="signal peptide" evidence="10">
    <location>
        <begin position="1"/>
        <end position="29"/>
    </location>
</feature>
<dbReference type="InterPro" id="IPR013112">
    <property type="entry name" value="FAD-bd_8"/>
</dbReference>
<dbReference type="PROSITE" id="PS51384">
    <property type="entry name" value="FAD_FR"/>
    <property type="match status" value="1"/>
</dbReference>
<evidence type="ECO:0000256" key="10">
    <source>
        <dbReference type="SAM" id="SignalP"/>
    </source>
</evidence>
<dbReference type="CDD" id="cd06186">
    <property type="entry name" value="NOX_Duox_like_FAD_NADP"/>
    <property type="match status" value="1"/>
</dbReference>
<name>F9GD17_FUSOF</name>
<keyword evidence="10" id="KW-0732">Signal</keyword>
<feature type="domain" description="FAD-binding FR-type" evidence="11">
    <location>
        <begin position="423"/>
        <end position="575"/>
    </location>
</feature>
<evidence type="ECO:0000256" key="7">
    <source>
        <dbReference type="ARBA" id="ARBA00023180"/>
    </source>
</evidence>
<keyword evidence="5" id="KW-0406">Ion transport</keyword>
<feature type="transmembrane region" description="Helical" evidence="9">
    <location>
        <begin position="373"/>
        <end position="393"/>
    </location>
</feature>
<keyword evidence="3 9" id="KW-0812">Transmembrane</keyword>
<feature type="transmembrane region" description="Helical" evidence="9">
    <location>
        <begin position="316"/>
        <end position="335"/>
    </location>
</feature>
<keyword evidence="6 9" id="KW-0472">Membrane</keyword>
<evidence type="ECO:0000256" key="5">
    <source>
        <dbReference type="ARBA" id="ARBA00023065"/>
    </source>
</evidence>
<comment type="subcellular location">
    <subcellularLocation>
        <location evidence="1">Membrane</location>
        <topology evidence="1">Multi-pass membrane protein</topology>
    </subcellularLocation>
</comment>
<dbReference type="OrthoDB" id="167398at2759"/>
<evidence type="ECO:0000256" key="1">
    <source>
        <dbReference type="ARBA" id="ARBA00004141"/>
    </source>
</evidence>
<reference evidence="12" key="1">
    <citation type="journal article" date="2012" name="Mol. Plant Microbe Interact.">
        <title>A highly conserved effector in Fusarium oxysporum is required for full virulence on Arabidopsis.</title>
        <authorList>
            <person name="Thatcher L.F."/>
            <person name="Gardiner D.M."/>
            <person name="Kazan K."/>
            <person name="Manners J."/>
        </authorList>
    </citation>
    <scope>NUCLEOTIDE SEQUENCE [LARGE SCALE GENOMIC DNA]</scope>
    <source>
        <strain evidence="12">Fo5176</strain>
    </source>
</reference>
<dbReference type="PaxDb" id="5507-FOXG_10040P0"/>
<feature type="transmembrane region" description="Helical" evidence="9">
    <location>
        <begin position="274"/>
        <end position="295"/>
    </location>
</feature>
<dbReference type="SFLD" id="SFLDS00052">
    <property type="entry name" value="Ferric_Reductase_Domain"/>
    <property type="match status" value="1"/>
</dbReference>
<dbReference type="SFLD" id="SFLDG01168">
    <property type="entry name" value="Ferric_reductase_subgroup_(FRE"/>
    <property type="match status" value="1"/>
</dbReference>
<evidence type="ECO:0000256" key="9">
    <source>
        <dbReference type="SAM" id="Phobius"/>
    </source>
</evidence>
<gene>
    <name evidence="12" type="ORF">FOXB_16551</name>
</gene>
<dbReference type="GO" id="GO:0000293">
    <property type="term" value="F:ferric-chelate reductase activity"/>
    <property type="evidence" value="ECO:0007669"/>
    <property type="project" value="TreeGrafter"/>
</dbReference>
<dbReference type="SUPFAM" id="SSF52343">
    <property type="entry name" value="Ferredoxin reductase-like, C-terminal NADP-linked domain"/>
    <property type="match status" value="1"/>
</dbReference>
<dbReference type="PANTHER" id="PTHR32361:SF9">
    <property type="entry name" value="FERRIC REDUCTASE TRANSMEMBRANE COMPONENT 3-RELATED"/>
    <property type="match status" value="1"/>
</dbReference>
<accession>F9GD17</accession>
<feature type="region of interest" description="Disordered" evidence="8">
    <location>
        <begin position="497"/>
        <end position="516"/>
    </location>
</feature>
<dbReference type="GO" id="GO:0006826">
    <property type="term" value="P:iron ion transport"/>
    <property type="evidence" value="ECO:0007669"/>
    <property type="project" value="TreeGrafter"/>
</dbReference>
<feature type="transmembrane region" description="Helical" evidence="9">
    <location>
        <begin position="347"/>
        <end position="366"/>
    </location>
</feature>
<feature type="compositionally biased region" description="Low complexity" evidence="8">
    <location>
        <begin position="498"/>
        <end position="514"/>
    </location>
</feature>
<feature type="transmembrane region" description="Helical" evidence="9">
    <location>
        <begin position="236"/>
        <end position="254"/>
    </location>
</feature>
<dbReference type="InterPro" id="IPR051410">
    <property type="entry name" value="Ferric/Cupric_Reductase"/>
</dbReference>
<keyword evidence="7" id="KW-0325">Glycoprotein</keyword>
<organism evidence="12">
    <name type="scientific">Fusarium oxysporum (strain Fo5176)</name>
    <name type="common">Fusarium vascular wilt</name>
    <dbReference type="NCBI Taxonomy" id="660025"/>
    <lineage>
        <taxon>Eukaryota</taxon>
        <taxon>Fungi</taxon>
        <taxon>Dikarya</taxon>
        <taxon>Ascomycota</taxon>
        <taxon>Pezizomycotina</taxon>
        <taxon>Sordariomycetes</taxon>
        <taxon>Hypocreomycetidae</taxon>
        <taxon>Hypocreales</taxon>
        <taxon>Nectriaceae</taxon>
        <taxon>Fusarium</taxon>
        <taxon>Fusarium oxysporum species complex</taxon>
    </lineage>
</organism>
<evidence type="ECO:0000256" key="8">
    <source>
        <dbReference type="SAM" id="MobiDB-lite"/>
    </source>
</evidence>
<keyword evidence="4 9" id="KW-1133">Transmembrane helix</keyword>
<feature type="chain" id="PRO_5003383734" description="FAD-binding FR-type domain-containing protein" evidence="10">
    <location>
        <begin position="30"/>
        <end position="881"/>
    </location>
</feature>
<dbReference type="AlphaFoldDB" id="F9GD17"/>
<comment type="caution">
    <text evidence="12">The sequence shown here is derived from an EMBL/GenBank/DDBJ whole genome shotgun (WGS) entry which is preliminary data.</text>
</comment>
<dbReference type="PANTHER" id="PTHR32361">
    <property type="entry name" value="FERRIC/CUPRIC REDUCTASE TRANSMEMBRANE COMPONENT"/>
    <property type="match status" value="1"/>
</dbReference>
<dbReference type="Gene3D" id="3.40.50.80">
    <property type="entry name" value="Nucleotide-binding domain of ferredoxin-NADP reductase (FNR) module"/>
    <property type="match status" value="1"/>
</dbReference>
<evidence type="ECO:0000313" key="12">
    <source>
        <dbReference type="EMBL" id="EGU72963.1"/>
    </source>
</evidence>
<evidence type="ECO:0000256" key="6">
    <source>
        <dbReference type="ARBA" id="ARBA00023136"/>
    </source>
</evidence>
<keyword evidence="2" id="KW-0813">Transport</keyword>
<dbReference type="EMBL" id="AFQF01005286">
    <property type="protein sequence ID" value="EGU72963.1"/>
    <property type="molecule type" value="Genomic_DNA"/>
</dbReference>
<evidence type="ECO:0000259" key="11">
    <source>
        <dbReference type="PROSITE" id="PS51384"/>
    </source>
</evidence>
<evidence type="ECO:0000256" key="2">
    <source>
        <dbReference type="ARBA" id="ARBA00022448"/>
    </source>
</evidence>
<dbReference type="GO" id="GO:0015677">
    <property type="term" value="P:copper ion import"/>
    <property type="evidence" value="ECO:0007669"/>
    <property type="project" value="TreeGrafter"/>
</dbReference>
<dbReference type="InterPro" id="IPR013130">
    <property type="entry name" value="Fe3_Rdtase_TM_dom"/>
</dbReference>
<dbReference type="Pfam" id="PF08022">
    <property type="entry name" value="FAD_binding_8"/>
    <property type="match status" value="1"/>
</dbReference>
<proteinExistence type="predicted"/>
<dbReference type="InterPro" id="IPR039261">
    <property type="entry name" value="FNR_nucleotide-bd"/>
</dbReference>
<evidence type="ECO:0000256" key="3">
    <source>
        <dbReference type="ARBA" id="ARBA00022692"/>
    </source>
</evidence>
<protein>
    <recommendedName>
        <fullName evidence="11">FAD-binding FR-type domain-containing protein</fullName>
    </recommendedName>
</protein>
<dbReference type="GO" id="GO:0006879">
    <property type="term" value="P:intracellular iron ion homeostasis"/>
    <property type="evidence" value="ECO:0007669"/>
    <property type="project" value="TreeGrafter"/>
</dbReference>
<feature type="transmembrane region" description="Helical" evidence="9">
    <location>
        <begin position="174"/>
        <end position="197"/>
    </location>
</feature>
<sequence length="881" mass="98240">MNRQGASGSMALLNSLSLLLAVQVSSTYAQGLEGYGLTSYDPVCAEACLRSFTPLMLPCSSMHDGHMATPPACRANDTAFLTSVAWCMSENCADEKLSKIEGYWEEWITGSKFVPAKWSYSEALMEVDPKPPRYQLNMTDKVLNQTSTLAPVAYLSQWNSLWATNHEMIMGARYGIILVVIAVGIPILMTWSGYLPLIPSVYDKLKPYILYPSMIGTYSVRPLPFKLGNAPSVGQGLYIALFLALVVVFTAIDYELRQPHARFMGERRELLAYLVYRTGALAFALLPLIILFPSRNNLLLWLSNWSRSTFILLHRWIGRTFALLAVLHAIFVLVGSDKMGTTDWRRWGSVTVIFTVITCLGSGLYVRKANYELFLLMHILIAALVIVGCWYHLMLRYASIRLHSPGYTTGHEIWLYLAIALWGFERLVRIVRVIRLGILRSKVKDIGAGYVRVDVPNVRWGLDPGKHVFVYFPTLAPMRPWENHPFSVIPTVALQRRGTSATPGSPTSPGASSGLEDIEKSTTQIAVVRQSSASAEISAGVTLFIKKSTGITKYLESHDRLLTFLEGPYPGSDTRQVLRCDRLLLIAGGVGITSLFALIHNHWNVKLAWSVKAEARCLVNEIESALDAVNTAQTDIRIGSRFDVAALIDEEASAGWKRVGIVVSGPGSLCDDVRAVVAGIGRNSKTVFELEVDAYSWPSIPWRSHQSYLSTTSTWPMFTDHAGWCLTSSSRFISILMNPPEAFRSIFGAAGSVTLQDGYKSKWDTPSLQGCENSNHRQHRDKKLGHSGHLSISTWRNFFVKYHVSWLSRACCMQRDVPKDSAAHADIVYCLQSTAKTAQSQTLPLTALREWLYTKVFFSLIMPLELDHSKLLVMVRLGCYY</sequence>
<dbReference type="Pfam" id="PF01794">
    <property type="entry name" value="Ferric_reduct"/>
    <property type="match status" value="1"/>
</dbReference>
<dbReference type="GO" id="GO:0005886">
    <property type="term" value="C:plasma membrane"/>
    <property type="evidence" value="ECO:0007669"/>
    <property type="project" value="TreeGrafter"/>
</dbReference>